<feature type="region of interest" description="Disordered" evidence="7">
    <location>
        <begin position="553"/>
        <end position="572"/>
    </location>
</feature>
<comment type="subcellular location">
    <subcellularLocation>
        <location evidence="1 5 6">Nucleus</location>
    </subcellularLocation>
</comment>
<dbReference type="PANTHER" id="PTHR46123">
    <property type="entry name" value="MIX-TYPE HOMEOBOX GENE 1-RELATED"/>
    <property type="match status" value="1"/>
</dbReference>
<evidence type="ECO:0000313" key="9">
    <source>
        <dbReference type="EMBL" id="CAI9159222.1"/>
    </source>
</evidence>
<dbReference type="InterPro" id="IPR051306">
    <property type="entry name" value="Homeobox_regulator"/>
</dbReference>
<reference evidence="9" key="1">
    <citation type="submission" date="2023-04" db="EMBL/GenBank/DDBJ databases">
        <authorList>
            <consortium name="ELIXIR-Norway"/>
        </authorList>
    </citation>
    <scope>NUCLEOTIDE SEQUENCE [LARGE SCALE GENOMIC DNA]</scope>
</reference>
<dbReference type="EMBL" id="OX459955">
    <property type="protein sequence ID" value="CAI9159222.1"/>
    <property type="molecule type" value="Genomic_DNA"/>
</dbReference>
<keyword evidence="3 5" id="KW-0371">Homeobox</keyword>
<dbReference type="Gene3D" id="1.10.10.60">
    <property type="entry name" value="Homeodomain-like"/>
    <property type="match status" value="2"/>
</dbReference>
<evidence type="ECO:0000256" key="5">
    <source>
        <dbReference type="PROSITE-ProRule" id="PRU00108"/>
    </source>
</evidence>
<feature type="region of interest" description="Disordered" evidence="7">
    <location>
        <begin position="147"/>
        <end position="175"/>
    </location>
</feature>
<feature type="non-terminal residue" evidence="9">
    <location>
        <position position="1"/>
    </location>
</feature>
<feature type="compositionally biased region" description="Low complexity" evidence="7">
    <location>
        <begin position="289"/>
        <end position="309"/>
    </location>
</feature>
<feature type="DNA-binding region" description="Homeobox" evidence="5">
    <location>
        <begin position="18"/>
        <end position="77"/>
    </location>
</feature>
<keyword evidence="10" id="KW-1185">Reference proteome</keyword>
<dbReference type="Pfam" id="PF00046">
    <property type="entry name" value="Homeodomain"/>
    <property type="match status" value="2"/>
</dbReference>
<feature type="domain" description="Homeobox" evidence="8">
    <location>
        <begin position="16"/>
        <end position="76"/>
    </location>
</feature>
<sequence>MASSSSSSTSGGPIARGSRRRRLVLKLSQKDTLQALFQQNPYPGIATRERLARELGIAESRVQVWFQNQRRRRLKQSRSPSANMRQDGEGAPGEARRKRTAISPSQTRILVQAFTRDRFPGIAAREELARQTGIPEPRIQIWFQNRRARHPQQSARGPGNAPSPGAAADAGAHPALPGTASILEEFVEATGIPDTQAPSPGAAADSEIWFQNRRARHPQQSARGPGNAPSPGAAADAGAHPALPGTASILEEFVEATGIPDTQAPSPGAAADSEIWFQNRRARHPQQSARGPGNAPSPGAAADAGAHPALPGTASILEEFVEATGIPDTQAPSPGAAADSEIWFQNRRARHPQQSARGPGNVRARGPGGASATTAPAPEDRRAPPAVHSTSPPLGPSQTQESMPPLAAAAPLGAPTFWVPGTASGVCVGQPLMFFVIQPSPMALQPSEKPPPPPQVAVPWAACSPADTAPWQPGPGAILPPLQPETHIRRRPESPVAEGTAPLLEPQPHPPSLPRSTSLLDELLAATGILETQAPSAGDAADARVHPALPGEPSILEEFAPSPGAAADAGAHPALPGTPSFLGQLLEATDIAASQAPSLGPYADAGAHLALPGSPSLQDELLAVTCIPGSPGPSLGSSPVIPGYHPALPGSPSLLEEIMAASSIQDTPWSSPRAAADEEGV</sequence>
<feature type="region of interest" description="Disordered" evidence="7">
    <location>
        <begin position="490"/>
        <end position="516"/>
    </location>
</feature>
<evidence type="ECO:0000256" key="4">
    <source>
        <dbReference type="ARBA" id="ARBA00023242"/>
    </source>
</evidence>
<evidence type="ECO:0000256" key="6">
    <source>
        <dbReference type="RuleBase" id="RU000682"/>
    </source>
</evidence>
<organism evidence="9 10">
    <name type="scientific">Rangifer tarandus platyrhynchus</name>
    <name type="common">Svalbard reindeer</name>
    <dbReference type="NCBI Taxonomy" id="3082113"/>
    <lineage>
        <taxon>Eukaryota</taxon>
        <taxon>Metazoa</taxon>
        <taxon>Chordata</taxon>
        <taxon>Craniata</taxon>
        <taxon>Vertebrata</taxon>
        <taxon>Euteleostomi</taxon>
        <taxon>Mammalia</taxon>
        <taxon>Eutheria</taxon>
        <taxon>Laurasiatheria</taxon>
        <taxon>Artiodactyla</taxon>
        <taxon>Ruminantia</taxon>
        <taxon>Pecora</taxon>
        <taxon>Cervidae</taxon>
        <taxon>Odocoileinae</taxon>
        <taxon>Rangifer</taxon>
    </lineage>
</organism>
<dbReference type="SMART" id="SM00389">
    <property type="entry name" value="HOX"/>
    <property type="match status" value="2"/>
</dbReference>
<gene>
    <name evidence="9" type="ORF">MRATA1EN1_LOCUS8184</name>
</gene>
<accession>A0ABN8YFA1</accession>
<feature type="non-terminal residue" evidence="9">
    <location>
        <position position="681"/>
    </location>
</feature>
<feature type="region of interest" description="Disordered" evidence="7">
    <location>
        <begin position="349"/>
        <end position="404"/>
    </location>
</feature>
<feature type="compositionally biased region" description="Polar residues" evidence="7">
    <location>
        <begin position="388"/>
        <end position="402"/>
    </location>
</feature>
<dbReference type="InterPro" id="IPR009057">
    <property type="entry name" value="Homeodomain-like_sf"/>
</dbReference>
<evidence type="ECO:0000256" key="1">
    <source>
        <dbReference type="ARBA" id="ARBA00004123"/>
    </source>
</evidence>
<dbReference type="PANTHER" id="PTHR46123:SF3">
    <property type="entry name" value="DOUBLE HOMEOBOX PROTEIN 1-RELATED"/>
    <property type="match status" value="1"/>
</dbReference>
<feature type="domain" description="Homeobox" evidence="8">
    <location>
        <begin position="93"/>
        <end position="153"/>
    </location>
</feature>
<evidence type="ECO:0000256" key="7">
    <source>
        <dbReference type="SAM" id="MobiDB-lite"/>
    </source>
</evidence>
<feature type="compositionally biased region" description="Low complexity" evidence="7">
    <location>
        <begin position="222"/>
        <end position="242"/>
    </location>
</feature>
<feature type="DNA-binding region" description="Homeobox" evidence="5">
    <location>
        <begin position="95"/>
        <end position="154"/>
    </location>
</feature>
<dbReference type="SUPFAM" id="SSF46689">
    <property type="entry name" value="Homeodomain-like"/>
    <property type="match status" value="2"/>
</dbReference>
<dbReference type="CDD" id="cd00086">
    <property type="entry name" value="homeodomain"/>
    <property type="match status" value="2"/>
</dbReference>
<keyword evidence="2 5" id="KW-0238">DNA-binding</keyword>
<evidence type="ECO:0000256" key="3">
    <source>
        <dbReference type="ARBA" id="ARBA00023155"/>
    </source>
</evidence>
<protein>
    <recommendedName>
        <fullName evidence="8">Homeobox domain-containing protein</fullName>
    </recommendedName>
</protein>
<feature type="region of interest" description="Disordered" evidence="7">
    <location>
        <begin position="662"/>
        <end position="681"/>
    </location>
</feature>
<feature type="region of interest" description="Disordered" evidence="7">
    <location>
        <begin position="282"/>
        <end position="309"/>
    </location>
</feature>
<feature type="compositionally biased region" description="Low complexity" evidence="7">
    <location>
        <begin position="1"/>
        <end position="10"/>
    </location>
</feature>
<feature type="compositionally biased region" description="Low complexity" evidence="7">
    <location>
        <begin position="155"/>
        <end position="175"/>
    </location>
</feature>
<keyword evidence="4 5" id="KW-0539">Nucleus</keyword>
<feature type="compositionally biased region" description="Low complexity" evidence="7">
    <location>
        <begin position="560"/>
        <end position="572"/>
    </location>
</feature>
<evidence type="ECO:0000256" key="2">
    <source>
        <dbReference type="ARBA" id="ARBA00023125"/>
    </source>
</evidence>
<proteinExistence type="predicted"/>
<evidence type="ECO:0000313" key="10">
    <source>
        <dbReference type="Proteomes" id="UP001176941"/>
    </source>
</evidence>
<dbReference type="InterPro" id="IPR001356">
    <property type="entry name" value="HD"/>
</dbReference>
<feature type="region of interest" description="Disordered" evidence="7">
    <location>
        <begin position="69"/>
        <end position="105"/>
    </location>
</feature>
<feature type="region of interest" description="Disordered" evidence="7">
    <location>
        <begin position="215"/>
        <end position="242"/>
    </location>
</feature>
<name>A0ABN8YFA1_RANTA</name>
<dbReference type="Proteomes" id="UP001176941">
    <property type="component" value="Chromosome 19"/>
</dbReference>
<dbReference type="PROSITE" id="PS50071">
    <property type="entry name" value="HOMEOBOX_2"/>
    <property type="match status" value="2"/>
</dbReference>
<evidence type="ECO:0000259" key="8">
    <source>
        <dbReference type="PROSITE" id="PS50071"/>
    </source>
</evidence>
<feature type="region of interest" description="Disordered" evidence="7">
    <location>
        <begin position="1"/>
        <end position="22"/>
    </location>
</feature>